<evidence type="ECO:0000313" key="2">
    <source>
        <dbReference type="Proteomes" id="UP000322873"/>
    </source>
</evidence>
<name>A0A5M9KAI7_MONFR</name>
<protein>
    <submittedName>
        <fullName evidence="1">Uncharacterized protein</fullName>
    </submittedName>
</protein>
<organism evidence="1 2">
    <name type="scientific">Monilinia fructicola</name>
    <name type="common">Brown rot fungus</name>
    <name type="synonym">Ciboria fructicola</name>
    <dbReference type="NCBI Taxonomy" id="38448"/>
    <lineage>
        <taxon>Eukaryota</taxon>
        <taxon>Fungi</taxon>
        <taxon>Dikarya</taxon>
        <taxon>Ascomycota</taxon>
        <taxon>Pezizomycotina</taxon>
        <taxon>Leotiomycetes</taxon>
        <taxon>Helotiales</taxon>
        <taxon>Sclerotiniaceae</taxon>
        <taxon>Monilinia</taxon>
    </lineage>
</organism>
<sequence length="93" mass="10473">MGFVLFHLFALVIRNHLHIRSIISMKLSIGVDLDNRSRSLNQTKTSRTCSFPSLTLSLFLAPSIMSSLPQLAFISFSHTAIEIRVLSVRNIMN</sequence>
<keyword evidence="2" id="KW-1185">Reference proteome</keyword>
<evidence type="ECO:0000313" key="1">
    <source>
        <dbReference type="EMBL" id="KAA8577112.1"/>
    </source>
</evidence>
<gene>
    <name evidence="1" type="ORF">EYC84_007115</name>
</gene>
<comment type="caution">
    <text evidence="1">The sequence shown here is derived from an EMBL/GenBank/DDBJ whole genome shotgun (WGS) entry which is preliminary data.</text>
</comment>
<dbReference type="EMBL" id="VICG01000001">
    <property type="protein sequence ID" value="KAA8577112.1"/>
    <property type="molecule type" value="Genomic_DNA"/>
</dbReference>
<dbReference type="Proteomes" id="UP000322873">
    <property type="component" value="Unassembled WGS sequence"/>
</dbReference>
<proteinExistence type="predicted"/>
<accession>A0A5M9KAI7</accession>
<dbReference type="AlphaFoldDB" id="A0A5M9KAI7"/>
<reference evidence="1 2" key="1">
    <citation type="submission" date="2019-06" db="EMBL/GenBank/DDBJ databases">
        <title>Genome Sequence of the Brown Rot Fungal Pathogen Monilinia fructicola.</title>
        <authorList>
            <person name="De Miccolis Angelini R.M."/>
            <person name="Landi L."/>
            <person name="Abate D."/>
            <person name="Pollastro S."/>
            <person name="Romanazzi G."/>
            <person name="Faretra F."/>
        </authorList>
    </citation>
    <scope>NUCLEOTIDE SEQUENCE [LARGE SCALE GENOMIC DNA]</scope>
    <source>
        <strain evidence="1 2">Mfrc123</strain>
    </source>
</reference>